<reference evidence="2 3" key="1">
    <citation type="journal article" date="2013" name="Environ. Microbiol.">
        <title>Genome analysis of Chitinivibrio alkaliphilus gen. nov., sp. nov., a novel extremely haloalkaliphilic anaerobic chitinolytic bacterium from the candidate phylum Termite Group 3.</title>
        <authorList>
            <person name="Sorokin D.Y."/>
            <person name="Gumerov V.M."/>
            <person name="Rakitin A.L."/>
            <person name="Beletsky A.V."/>
            <person name="Damste J.S."/>
            <person name="Muyzer G."/>
            <person name="Mardanov A.V."/>
            <person name="Ravin N.V."/>
        </authorList>
    </citation>
    <scope>NUCLEOTIDE SEQUENCE [LARGE SCALE GENOMIC DNA]</scope>
    <source>
        <strain evidence="2 3">ACht1</strain>
    </source>
</reference>
<keyword evidence="3" id="KW-1185">Reference proteome</keyword>
<evidence type="ECO:0000313" key="2">
    <source>
        <dbReference type="EMBL" id="ERP31091.1"/>
    </source>
</evidence>
<evidence type="ECO:0000313" key="3">
    <source>
        <dbReference type="Proteomes" id="UP000017148"/>
    </source>
</evidence>
<dbReference type="FunFam" id="3.90.550.10:FF:000130">
    <property type="entry name" value="Family 2 glycosyl transferase"/>
    <property type="match status" value="1"/>
</dbReference>
<dbReference type="PANTHER" id="PTHR22916:SF3">
    <property type="entry name" value="UDP-GLCNAC:BETAGAL BETA-1,3-N-ACETYLGLUCOSAMINYLTRANSFERASE-LIKE PROTEIN 1"/>
    <property type="match status" value="1"/>
</dbReference>
<dbReference type="PATRIC" id="fig|1313304.3.peg.1955"/>
<dbReference type="AlphaFoldDB" id="U7D691"/>
<dbReference type="InterPro" id="IPR001173">
    <property type="entry name" value="Glyco_trans_2-like"/>
</dbReference>
<accession>U7D691</accession>
<organism evidence="2 3">
    <name type="scientific">Chitinivibrio alkaliphilus ACht1</name>
    <dbReference type="NCBI Taxonomy" id="1313304"/>
    <lineage>
        <taxon>Bacteria</taxon>
        <taxon>Pseudomonadati</taxon>
        <taxon>Fibrobacterota</taxon>
        <taxon>Chitinivibrionia</taxon>
        <taxon>Chitinivibrionales</taxon>
        <taxon>Chitinivibrionaceae</taxon>
        <taxon>Chitinivibrio</taxon>
    </lineage>
</organism>
<gene>
    <name evidence="2" type="ORF">CALK_2053</name>
</gene>
<feature type="domain" description="Glycosyltransferase 2-like" evidence="1">
    <location>
        <begin position="7"/>
        <end position="144"/>
    </location>
</feature>
<dbReference type="eggNOG" id="COG0463">
    <property type="taxonomic scope" value="Bacteria"/>
</dbReference>
<evidence type="ECO:0000259" key="1">
    <source>
        <dbReference type="Pfam" id="PF00535"/>
    </source>
</evidence>
<dbReference type="PANTHER" id="PTHR22916">
    <property type="entry name" value="GLYCOSYLTRANSFERASE"/>
    <property type="match status" value="1"/>
</dbReference>
<dbReference type="EMBL" id="ASJR01000020">
    <property type="protein sequence ID" value="ERP31091.1"/>
    <property type="molecule type" value="Genomic_DNA"/>
</dbReference>
<dbReference type="GO" id="GO:0016758">
    <property type="term" value="F:hexosyltransferase activity"/>
    <property type="evidence" value="ECO:0007669"/>
    <property type="project" value="UniProtKB-ARBA"/>
</dbReference>
<dbReference type="STRING" id="1313304.CALK_2053"/>
<proteinExistence type="predicted"/>
<dbReference type="CDD" id="cd00761">
    <property type="entry name" value="Glyco_tranf_GTA_type"/>
    <property type="match status" value="1"/>
</dbReference>
<protein>
    <submittedName>
        <fullName evidence="2">Glycosyltransferase family A</fullName>
    </submittedName>
</protein>
<name>U7D691_9BACT</name>
<dbReference type="InterPro" id="IPR029044">
    <property type="entry name" value="Nucleotide-diphossugar_trans"/>
</dbReference>
<keyword evidence="2" id="KW-0808">Transferase</keyword>
<sequence length="250" mass="28847">MNTPVVSIITPAYNCADVVAHTIASIQAQTFQNWELCITDDCSTDTTMDILRAAAKKDPRIRVFQLEKNSGAAVARNNSIKKSRGRYIAFLDADDLWTPDKLEKQLAYMKEEGHAFTYTHYSVIDDGGNDLPRDLRFPERVSHRDLLRTCSIGCLTVMIDRTAFTDISMPLLRRGQDYALWLKLLKEVDHAWCVPANLARYRIGEHSLSRNKFKKLRGQWYIYRRIEGISVAQSLYYIAHYTWHGIRKNK</sequence>
<dbReference type="OrthoDB" id="9785185at2"/>
<dbReference type="RefSeq" id="WP_022637466.1">
    <property type="nucleotide sequence ID" value="NZ_ASJR01000020.1"/>
</dbReference>
<dbReference type="Gene3D" id="3.90.550.10">
    <property type="entry name" value="Spore Coat Polysaccharide Biosynthesis Protein SpsA, Chain A"/>
    <property type="match status" value="1"/>
</dbReference>
<dbReference type="SUPFAM" id="SSF53448">
    <property type="entry name" value="Nucleotide-diphospho-sugar transferases"/>
    <property type="match status" value="1"/>
</dbReference>
<comment type="caution">
    <text evidence="2">The sequence shown here is derived from an EMBL/GenBank/DDBJ whole genome shotgun (WGS) entry which is preliminary data.</text>
</comment>
<dbReference type="Proteomes" id="UP000017148">
    <property type="component" value="Unassembled WGS sequence"/>
</dbReference>
<dbReference type="Pfam" id="PF00535">
    <property type="entry name" value="Glycos_transf_2"/>
    <property type="match status" value="1"/>
</dbReference>